<reference evidence="2 3" key="1">
    <citation type="submission" date="2020-05" db="EMBL/GenBank/DDBJ databases">
        <authorList>
            <person name="Whitworth D."/>
        </authorList>
    </citation>
    <scope>NUCLEOTIDE SEQUENCE [LARGE SCALE GENOMIC DNA]</scope>
    <source>
        <strain evidence="2 3">AM005</strain>
    </source>
</reference>
<protein>
    <submittedName>
        <fullName evidence="2">Uncharacterized protein</fullName>
    </submittedName>
</protein>
<feature type="signal peptide" evidence="1">
    <location>
        <begin position="1"/>
        <end position="37"/>
    </location>
</feature>
<sequence>MAARDHSTSPRAGFRPTRRVHTLIGACAILLPAAAGAAEYVDTPYLERRAFSLILGPGASYTESIERSESDAEKGGDAHLDLGGSRTVGYDGDEVFVVIRGSLRGPDLSVAGGFRNFYGDGSWQTFYDLGLLIRPFSGPWLGPRVALGVRHTFSERLAVFGGLGLSLGFGAGLRGDAEAFTGVQWIFPVGSK</sequence>
<accession>A0A7Y4IMZ6</accession>
<gene>
    <name evidence="2" type="ORF">HNV28_28630</name>
</gene>
<evidence type="ECO:0000256" key="1">
    <source>
        <dbReference type="SAM" id="SignalP"/>
    </source>
</evidence>
<dbReference type="Proteomes" id="UP000533080">
    <property type="component" value="Unassembled WGS sequence"/>
</dbReference>
<proteinExistence type="predicted"/>
<keyword evidence="1" id="KW-0732">Signal</keyword>
<dbReference type="RefSeq" id="WP_171444165.1">
    <property type="nucleotide sequence ID" value="NZ_JABFNS010000133.1"/>
</dbReference>
<dbReference type="AlphaFoldDB" id="A0A7Y4IMZ6"/>
<evidence type="ECO:0000313" key="2">
    <source>
        <dbReference type="EMBL" id="NOJ82246.1"/>
    </source>
</evidence>
<evidence type="ECO:0000313" key="3">
    <source>
        <dbReference type="Proteomes" id="UP000533080"/>
    </source>
</evidence>
<dbReference type="EMBL" id="JABFNT010000119">
    <property type="protein sequence ID" value="NOJ82246.1"/>
    <property type="molecule type" value="Genomic_DNA"/>
</dbReference>
<name>A0A7Y4IMZ6_MYXXA</name>
<feature type="chain" id="PRO_5030781851" evidence="1">
    <location>
        <begin position="38"/>
        <end position="192"/>
    </location>
</feature>
<comment type="caution">
    <text evidence="2">The sequence shown here is derived from an EMBL/GenBank/DDBJ whole genome shotgun (WGS) entry which is preliminary data.</text>
</comment>
<organism evidence="2 3">
    <name type="scientific">Myxococcus xanthus</name>
    <dbReference type="NCBI Taxonomy" id="34"/>
    <lineage>
        <taxon>Bacteria</taxon>
        <taxon>Pseudomonadati</taxon>
        <taxon>Myxococcota</taxon>
        <taxon>Myxococcia</taxon>
        <taxon>Myxococcales</taxon>
        <taxon>Cystobacterineae</taxon>
        <taxon>Myxococcaceae</taxon>
        <taxon>Myxococcus</taxon>
    </lineage>
</organism>